<reference evidence="5 6" key="1">
    <citation type="submission" date="2024-04" db="EMBL/GenBank/DDBJ databases">
        <title>Symmetric and asymmetric DNA N6-adenine methylation regulates different biological responses in Mucorales.</title>
        <authorList>
            <consortium name="Lawrence Berkeley National Laboratory"/>
            <person name="Lax C."/>
            <person name="Mondo S.J."/>
            <person name="Osorio-Concepcion M."/>
            <person name="Muszewska A."/>
            <person name="Corrochano-Luque M."/>
            <person name="Gutierrez G."/>
            <person name="Riley R."/>
            <person name="Lipzen A."/>
            <person name="Guo J."/>
            <person name="Hundley H."/>
            <person name="Amirebrahimi M."/>
            <person name="Ng V."/>
            <person name="Lorenzo-Gutierrez D."/>
            <person name="Binder U."/>
            <person name="Yang J."/>
            <person name="Song Y."/>
            <person name="Canovas D."/>
            <person name="Navarro E."/>
            <person name="Freitag M."/>
            <person name="Gabaldon T."/>
            <person name="Grigoriev I.V."/>
            <person name="Corrochano L.M."/>
            <person name="Nicolas F.E."/>
            <person name="Garre V."/>
        </authorList>
    </citation>
    <scope>NUCLEOTIDE SEQUENCE [LARGE SCALE GENOMIC DNA]</scope>
    <source>
        <strain evidence="5 6">L51</strain>
    </source>
</reference>
<dbReference type="PANTHER" id="PTHR40621">
    <property type="entry name" value="TRANSCRIPTION FACTOR KAPC-RELATED"/>
    <property type="match status" value="1"/>
</dbReference>
<dbReference type="Pfam" id="PF11905">
    <property type="entry name" value="DUF3425"/>
    <property type="match status" value="1"/>
</dbReference>
<organism evidence="5 6">
    <name type="scientific">Phycomyces blakesleeanus</name>
    <dbReference type="NCBI Taxonomy" id="4837"/>
    <lineage>
        <taxon>Eukaryota</taxon>
        <taxon>Fungi</taxon>
        <taxon>Fungi incertae sedis</taxon>
        <taxon>Mucoromycota</taxon>
        <taxon>Mucoromycotina</taxon>
        <taxon>Mucoromycetes</taxon>
        <taxon>Mucorales</taxon>
        <taxon>Phycomycetaceae</taxon>
        <taxon>Phycomyces</taxon>
    </lineage>
</organism>
<dbReference type="PANTHER" id="PTHR40621:SF6">
    <property type="entry name" value="AP-1-LIKE TRANSCRIPTION FACTOR YAP1-RELATED"/>
    <property type="match status" value="1"/>
</dbReference>
<evidence type="ECO:0000259" key="4">
    <source>
        <dbReference type="PROSITE" id="PS00036"/>
    </source>
</evidence>
<dbReference type="InterPro" id="IPR004827">
    <property type="entry name" value="bZIP"/>
</dbReference>
<evidence type="ECO:0000256" key="1">
    <source>
        <dbReference type="ARBA" id="ARBA00004123"/>
    </source>
</evidence>
<feature type="compositionally biased region" description="Low complexity" evidence="3">
    <location>
        <begin position="40"/>
        <end position="51"/>
    </location>
</feature>
<comment type="subcellular location">
    <subcellularLocation>
        <location evidence="1">Nucleus</location>
    </subcellularLocation>
</comment>
<evidence type="ECO:0000313" key="5">
    <source>
        <dbReference type="EMBL" id="KAL0086484.1"/>
    </source>
</evidence>
<dbReference type="InterPro" id="IPR046347">
    <property type="entry name" value="bZIP_sf"/>
</dbReference>
<evidence type="ECO:0000256" key="2">
    <source>
        <dbReference type="ARBA" id="ARBA00023242"/>
    </source>
</evidence>
<dbReference type="Gene3D" id="1.20.5.170">
    <property type="match status" value="1"/>
</dbReference>
<sequence length="460" mass="52133">MSISFEYFDPETELGTLDENGRPTRPRKKPGRKPNPPSPAQRKAQNRAAQRAFRERKHREIKDAEATIKRCAQARDEALRETRRLKRKTKALLYELNYLKGIILTFKIICLANNIDVPKIGCTGQTDEFGTEILCFSKTPDIPQALELYLDDKGHIISFPTDEFSLYQPTATTMTATTATETTATTATMTDIIQDPNYLTTFHDSFSGFYPEADFDEYFGQQLFGSDMVIEGEGEGECENDGGEKIGEGDGDELPEIDARTGLPRITTEPTPDPPVFHGKKMLPPMTPMQALDYLRVQKNIDKGGRTLFTPTELQRTIPHDTRIDLVPGSEMRDHMIMFQDYYDANELFDYLVESAMFLGGEMGNPDCWFVSPQFLGQYWFLCPNHTPQRMDNAVEIMRMLGQRMMSMMMERKEMLMSPHCKNGLNTPRTTPTTTAAAVRSTILKPTATMSTSRTARMSR</sequence>
<evidence type="ECO:0000256" key="3">
    <source>
        <dbReference type="SAM" id="MobiDB-lite"/>
    </source>
</evidence>
<dbReference type="EMBL" id="JBCLYO010000008">
    <property type="protein sequence ID" value="KAL0086484.1"/>
    <property type="molecule type" value="Genomic_DNA"/>
</dbReference>
<keyword evidence="6" id="KW-1185">Reference proteome</keyword>
<dbReference type="Proteomes" id="UP001448207">
    <property type="component" value="Unassembled WGS sequence"/>
</dbReference>
<accession>A0ABR3B0R8</accession>
<protein>
    <recommendedName>
        <fullName evidence="4">BZIP domain-containing protein</fullName>
    </recommendedName>
</protein>
<keyword evidence="2" id="KW-0539">Nucleus</keyword>
<dbReference type="InterPro" id="IPR050936">
    <property type="entry name" value="AP-1-like"/>
</dbReference>
<proteinExistence type="predicted"/>
<dbReference type="CDD" id="cd14688">
    <property type="entry name" value="bZIP_YAP"/>
    <property type="match status" value="1"/>
</dbReference>
<gene>
    <name evidence="5" type="ORF">J3Q64DRAFT_1677467</name>
</gene>
<feature type="region of interest" description="Disordered" evidence="3">
    <location>
        <begin position="1"/>
        <end position="57"/>
    </location>
</feature>
<name>A0ABR3B0R8_PHYBL</name>
<dbReference type="PROSITE" id="PS00036">
    <property type="entry name" value="BZIP_BASIC"/>
    <property type="match status" value="1"/>
</dbReference>
<comment type="caution">
    <text evidence="5">The sequence shown here is derived from an EMBL/GenBank/DDBJ whole genome shotgun (WGS) entry which is preliminary data.</text>
</comment>
<evidence type="ECO:0000313" key="6">
    <source>
        <dbReference type="Proteomes" id="UP001448207"/>
    </source>
</evidence>
<dbReference type="SUPFAM" id="SSF57959">
    <property type="entry name" value="Leucine zipper domain"/>
    <property type="match status" value="1"/>
</dbReference>
<dbReference type="InterPro" id="IPR021833">
    <property type="entry name" value="DUF3425"/>
</dbReference>
<feature type="domain" description="BZIP" evidence="4">
    <location>
        <begin position="42"/>
        <end position="56"/>
    </location>
</feature>